<gene>
    <name evidence="2" type="ORF">GM612_06900</name>
</gene>
<evidence type="ECO:0000259" key="1">
    <source>
        <dbReference type="Pfam" id="PF04542"/>
    </source>
</evidence>
<sequence length="193" mass="22981">MQLQENADWMLVEMARNGNEHALEELLNRYRPLIISIQERYYLKGLELSEWAQESMIVLWEVVKRFDTSRQEAFGSYFKTALLNCRRDIVRRINAQKRKATGPLTSIDANPSYFAETLKDEDLFSSEHLVVHQQRLMEIIKKHLSKMERTILLAQMAGDSDEEILERLHLTPVQFHNAYERMKRKTRELIWEE</sequence>
<dbReference type="Proteomes" id="UP000466388">
    <property type="component" value="Unassembled WGS sequence"/>
</dbReference>
<dbReference type="InterPro" id="IPR007627">
    <property type="entry name" value="RNA_pol_sigma70_r2"/>
</dbReference>
<dbReference type="GO" id="GO:0003700">
    <property type="term" value="F:DNA-binding transcription factor activity"/>
    <property type="evidence" value="ECO:0007669"/>
    <property type="project" value="InterPro"/>
</dbReference>
<accession>A0A7X3C225</accession>
<dbReference type="SUPFAM" id="SSF88946">
    <property type="entry name" value="Sigma2 domain of RNA polymerase sigma factors"/>
    <property type="match status" value="1"/>
</dbReference>
<keyword evidence="3" id="KW-1185">Reference proteome</keyword>
<dbReference type="NCBIfam" id="TIGR02937">
    <property type="entry name" value="sigma70-ECF"/>
    <property type="match status" value="1"/>
</dbReference>
<organism evidence="2 3">
    <name type="scientific">Secundilactobacillus folii</name>
    <dbReference type="NCBI Taxonomy" id="2678357"/>
    <lineage>
        <taxon>Bacteria</taxon>
        <taxon>Bacillati</taxon>
        <taxon>Bacillota</taxon>
        <taxon>Bacilli</taxon>
        <taxon>Lactobacillales</taxon>
        <taxon>Lactobacillaceae</taxon>
        <taxon>Secundilactobacillus</taxon>
    </lineage>
</organism>
<dbReference type="InterPro" id="IPR014284">
    <property type="entry name" value="RNA_pol_sigma-70_dom"/>
</dbReference>
<evidence type="ECO:0000313" key="2">
    <source>
        <dbReference type="EMBL" id="MTV82380.1"/>
    </source>
</evidence>
<proteinExistence type="predicted"/>
<dbReference type="AlphaFoldDB" id="A0A7X3C225"/>
<dbReference type="Pfam" id="PF04542">
    <property type="entry name" value="Sigma70_r2"/>
    <property type="match status" value="1"/>
</dbReference>
<dbReference type="InterPro" id="IPR013325">
    <property type="entry name" value="RNA_pol_sigma_r2"/>
</dbReference>
<name>A0A7X3C225_9LACO</name>
<comment type="caution">
    <text evidence="2">The sequence shown here is derived from an EMBL/GenBank/DDBJ whole genome shotgun (WGS) entry which is preliminary data.</text>
</comment>
<reference evidence="2 3" key="1">
    <citation type="submission" date="2019-11" db="EMBL/GenBank/DDBJ databases">
        <title>Lactobacillus sp. nov. CRM56-3, isolated from fermented tea leaves.</title>
        <authorList>
            <person name="Phuengjayaem S."/>
            <person name="Tanasupawat S."/>
        </authorList>
    </citation>
    <scope>NUCLEOTIDE SEQUENCE [LARGE SCALE GENOMIC DNA]</scope>
    <source>
        <strain evidence="2 3">CRM56-3</strain>
    </source>
</reference>
<feature type="domain" description="RNA polymerase sigma-70 region 2" evidence="1">
    <location>
        <begin position="26"/>
        <end position="92"/>
    </location>
</feature>
<dbReference type="RefSeq" id="WP_155431656.1">
    <property type="nucleotide sequence ID" value="NZ_WNJO01000007.1"/>
</dbReference>
<dbReference type="EMBL" id="WNJO01000007">
    <property type="protein sequence ID" value="MTV82380.1"/>
    <property type="molecule type" value="Genomic_DNA"/>
</dbReference>
<dbReference type="Gene3D" id="1.10.1740.10">
    <property type="match status" value="1"/>
</dbReference>
<dbReference type="GO" id="GO:0006352">
    <property type="term" value="P:DNA-templated transcription initiation"/>
    <property type="evidence" value="ECO:0007669"/>
    <property type="project" value="InterPro"/>
</dbReference>
<protein>
    <submittedName>
        <fullName evidence="2">Sigma-70 family RNA polymerase sigma factor</fullName>
    </submittedName>
</protein>
<evidence type="ECO:0000313" key="3">
    <source>
        <dbReference type="Proteomes" id="UP000466388"/>
    </source>
</evidence>